<dbReference type="InterPro" id="IPR050121">
    <property type="entry name" value="Cytochrome_P450_monoxygenase"/>
</dbReference>
<reference evidence="10" key="1">
    <citation type="submission" date="2023-11" db="EMBL/GenBank/DDBJ databases">
        <authorList>
            <person name="Alioto T."/>
            <person name="Alioto T."/>
            <person name="Gomez Garrido J."/>
        </authorList>
    </citation>
    <scope>NUCLEOTIDE SEQUENCE</scope>
</reference>
<evidence type="ECO:0000256" key="7">
    <source>
        <dbReference type="PIRSR" id="PIRSR602401-1"/>
    </source>
</evidence>
<comment type="cofactor">
    <cofactor evidence="1 7">
        <name>heme</name>
        <dbReference type="ChEBI" id="CHEBI:30413"/>
    </cofactor>
</comment>
<evidence type="ECO:0000256" key="6">
    <source>
        <dbReference type="ARBA" id="ARBA00023033"/>
    </source>
</evidence>
<dbReference type="GO" id="GO:0004497">
    <property type="term" value="F:monooxygenase activity"/>
    <property type="evidence" value="ECO:0007669"/>
    <property type="project" value="UniProtKB-KW"/>
</dbReference>
<keyword evidence="9" id="KW-1133">Transmembrane helix</keyword>
<keyword evidence="6 8" id="KW-0503">Monooxygenase</keyword>
<protein>
    <submittedName>
        <fullName evidence="10">Cytochrome P450</fullName>
    </submittedName>
</protein>
<dbReference type="InterPro" id="IPR036396">
    <property type="entry name" value="Cyt_P450_sf"/>
</dbReference>
<organism evidence="10 11">
    <name type="scientific">Lecanosticta acicola</name>
    <dbReference type="NCBI Taxonomy" id="111012"/>
    <lineage>
        <taxon>Eukaryota</taxon>
        <taxon>Fungi</taxon>
        <taxon>Dikarya</taxon>
        <taxon>Ascomycota</taxon>
        <taxon>Pezizomycotina</taxon>
        <taxon>Dothideomycetes</taxon>
        <taxon>Dothideomycetidae</taxon>
        <taxon>Mycosphaerellales</taxon>
        <taxon>Mycosphaerellaceae</taxon>
        <taxon>Lecanosticta</taxon>
    </lineage>
</organism>
<evidence type="ECO:0000256" key="1">
    <source>
        <dbReference type="ARBA" id="ARBA00001971"/>
    </source>
</evidence>
<keyword evidence="5 7" id="KW-0408">Iron</keyword>
<dbReference type="EMBL" id="CAVMBE010000004">
    <property type="protein sequence ID" value="CAK3813005.1"/>
    <property type="molecule type" value="Genomic_DNA"/>
</dbReference>
<keyword evidence="7 8" id="KW-0349">Heme</keyword>
<dbReference type="AlphaFoldDB" id="A0AAI9E7D7"/>
<dbReference type="Pfam" id="PF00067">
    <property type="entry name" value="p450"/>
    <property type="match status" value="1"/>
</dbReference>
<keyword evidence="9" id="KW-0472">Membrane</keyword>
<dbReference type="InterPro" id="IPR001128">
    <property type="entry name" value="Cyt_P450"/>
</dbReference>
<dbReference type="PRINTS" id="PR00385">
    <property type="entry name" value="P450"/>
</dbReference>
<evidence type="ECO:0000313" key="10">
    <source>
        <dbReference type="EMBL" id="CAK3813005.1"/>
    </source>
</evidence>
<feature type="binding site" description="axial binding residue" evidence="7">
    <location>
        <position position="454"/>
    </location>
    <ligand>
        <name>heme</name>
        <dbReference type="ChEBI" id="CHEBI:30413"/>
    </ligand>
    <ligandPart>
        <name>Fe</name>
        <dbReference type="ChEBI" id="CHEBI:18248"/>
    </ligandPart>
</feature>
<evidence type="ECO:0000256" key="8">
    <source>
        <dbReference type="RuleBase" id="RU000461"/>
    </source>
</evidence>
<dbReference type="Proteomes" id="UP001296104">
    <property type="component" value="Unassembled WGS sequence"/>
</dbReference>
<evidence type="ECO:0000256" key="3">
    <source>
        <dbReference type="ARBA" id="ARBA00022723"/>
    </source>
</evidence>
<dbReference type="GO" id="GO:0016705">
    <property type="term" value="F:oxidoreductase activity, acting on paired donors, with incorporation or reduction of molecular oxygen"/>
    <property type="evidence" value="ECO:0007669"/>
    <property type="project" value="InterPro"/>
</dbReference>
<dbReference type="GO" id="GO:0005506">
    <property type="term" value="F:iron ion binding"/>
    <property type="evidence" value="ECO:0007669"/>
    <property type="project" value="InterPro"/>
</dbReference>
<gene>
    <name evidence="10" type="ORF">LECACI_7A001056</name>
</gene>
<evidence type="ECO:0000256" key="9">
    <source>
        <dbReference type="SAM" id="Phobius"/>
    </source>
</evidence>
<comment type="caution">
    <text evidence="10">The sequence shown here is derived from an EMBL/GenBank/DDBJ whole genome shotgun (WGS) entry which is preliminary data.</text>
</comment>
<dbReference type="PANTHER" id="PTHR24305">
    <property type="entry name" value="CYTOCHROME P450"/>
    <property type="match status" value="1"/>
</dbReference>
<dbReference type="InterPro" id="IPR002401">
    <property type="entry name" value="Cyt_P450_E_grp-I"/>
</dbReference>
<dbReference type="InterPro" id="IPR017972">
    <property type="entry name" value="Cyt_P450_CS"/>
</dbReference>
<comment type="similarity">
    <text evidence="2 8">Belongs to the cytochrome P450 family.</text>
</comment>
<dbReference type="Gene3D" id="1.10.630.10">
    <property type="entry name" value="Cytochrome P450"/>
    <property type="match status" value="1"/>
</dbReference>
<dbReference type="GO" id="GO:0020037">
    <property type="term" value="F:heme binding"/>
    <property type="evidence" value="ECO:0007669"/>
    <property type="project" value="InterPro"/>
</dbReference>
<feature type="transmembrane region" description="Helical" evidence="9">
    <location>
        <begin position="12"/>
        <end position="34"/>
    </location>
</feature>
<keyword evidence="11" id="KW-1185">Reference proteome</keyword>
<dbReference type="SUPFAM" id="SSF48264">
    <property type="entry name" value="Cytochrome P450"/>
    <property type="match status" value="1"/>
</dbReference>
<proteinExistence type="inferred from homology"/>
<keyword evidence="3 7" id="KW-0479">Metal-binding</keyword>
<dbReference type="CDD" id="cd11062">
    <property type="entry name" value="CYP58-like"/>
    <property type="match status" value="1"/>
</dbReference>
<sequence length="518" mass="58774">MMDFLAHPLSLQTVYLLVSVAIAWSAAIVVYRLYFSPIANVPGPKLAAATGLVEIWYDLVLGGQYVFQIEKWHEQYGPIVRITPWQVHIRDPDFHDELYTMKQPRHRKLDYICHRFNTPSSLSDTPDSDLHDRRRAPVASLFSRQRVQQLLPSVQQKAHRVVDHIQRYCDEEGKVVRLDKAWAAYATDNVLWFTLAMSYNFVDAPGFLCSFTEATSNLIYSIHWLTHFPILMKVFNAIPPKTLTRLSEEIGAIFQFQEDVRGQVRRVVSGENEGHKAVAHRTVFHELSKEIGQAPGAMKEMEDNGVNTTLAGVETTTRSGSLTSFWILKKPEVHARLKAELEAAIPDPMDIPSFTELEKLPYLNAVIQEGLRLTYGVSGRIARWNPSISVRYRDYVLPPRTEFAMTPALQHRNPDIFPGPLEYIPERWLDNPVSPSGHPLSKYMVVFSRGPRMCLGMHLAQAELFIGIATIFRRLDVGLLETERDVVDMAADYFAPVPGNAKGGVRIRRKAGDEELGE</sequence>
<name>A0AAI9E7D7_9PEZI</name>
<evidence type="ECO:0000256" key="5">
    <source>
        <dbReference type="ARBA" id="ARBA00023004"/>
    </source>
</evidence>
<accession>A0AAI9E7D7</accession>
<dbReference type="PROSITE" id="PS00086">
    <property type="entry name" value="CYTOCHROME_P450"/>
    <property type="match status" value="1"/>
</dbReference>
<dbReference type="PRINTS" id="PR00463">
    <property type="entry name" value="EP450I"/>
</dbReference>
<evidence type="ECO:0000256" key="2">
    <source>
        <dbReference type="ARBA" id="ARBA00010617"/>
    </source>
</evidence>
<evidence type="ECO:0000256" key="4">
    <source>
        <dbReference type="ARBA" id="ARBA00023002"/>
    </source>
</evidence>
<keyword evidence="4 8" id="KW-0560">Oxidoreductase</keyword>
<dbReference type="PANTHER" id="PTHR24305:SF157">
    <property type="entry name" value="N-ACETYLTRYPTOPHAN 6-HYDROXYLASE IVOC-RELATED"/>
    <property type="match status" value="1"/>
</dbReference>
<evidence type="ECO:0000313" key="11">
    <source>
        <dbReference type="Proteomes" id="UP001296104"/>
    </source>
</evidence>
<keyword evidence="9" id="KW-0812">Transmembrane</keyword>